<feature type="transmembrane region" description="Helical" evidence="7">
    <location>
        <begin position="7"/>
        <end position="26"/>
    </location>
</feature>
<dbReference type="PROSITE" id="PS50850">
    <property type="entry name" value="MFS"/>
    <property type="match status" value="1"/>
</dbReference>
<proteinExistence type="predicted"/>
<dbReference type="Pfam" id="PF07690">
    <property type="entry name" value="MFS_1"/>
    <property type="match status" value="1"/>
</dbReference>
<dbReference type="CDD" id="cd17503">
    <property type="entry name" value="MFS_LmrB_MDR_like"/>
    <property type="match status" value="1"/>
</dbReference>
<evidence type="ECO:0000256" key="2">
    <source>
        <dbReference type="ARBA" id="ARBA00022448"/>
    </source>
</evidence>
<feature type="transmembrane region" description="Helical" evidence="7">
    <location>
        <begin position="263"/>
        <end position="286"/>
    </location>
</feature>
<evidence type="ECO:0000256" key="5">
    <source>
        <dbReference type="ARBA" id="ARBA00022989"/>
    </source>
</evidence>
<dbReference type="InterPro" id="IPR011701">
    <property type="entry name" value="MFS"/>
</dbReference>
<gene>
    <name evidence="9" type="ORF">ACFP1F_10450</name>
</gene>
<feature type="transmembrane region" description="Helical" evidence="7">
    <location>
        <begin position="195"/>
        <end position="215"/>
    </location>
</feature>
<name>A0ABW1UXH5_9LACO</name>
<dbReference type="SUPFAM" id="SSF103473">
    <property type="entry name" value="MFS general substrate transporter"/>
    <property type="match status" value="1"/>
</dbReference>
<evidence type="ECO:0000256" key="4">
    <source>
        <dbReference type="ARBA" id="ARBA00022692"/>
    </source>
</evidence>
<dbReference type="RefSeq" id="WP_125593508.1">
    <property type="nucleotide sequence ID" value="NZ_JBHSSN010000015.1"/>
</dbReference>
<dbReference type="InterPro" id="IPR004638">
    <property type="entry name" value="EmrB-like"/>
</dbReference>
<reference evidence="10" key="1">
    <citation type="journal article" date="2019" name="Int. J. Syst. Evol. Microbiol.">
        <title>The Global Catalogue of Microorganisms (GCM) 10K type strain sequencing project: providing services to taxonomists for standard genome sequencing and annotation.</title>
        <authorList>
            <consortium name="The Broad Institute Genomics Platform"/>
            <consortium name="The Broad Institute Genome Sequencing Center for Infectious Disease"/>
            <person name="Wu L."/>
            <person name="Ma J."/>
        </authorList>
    </citation>
    <scope>NUCLEOTIDE SEQUENCE [LARGE SCALE GENOMIC DNA]</scope>
    <source>
        <strain evidence="10">CCM 8895</strain>
    </source>
</reference>
<keyword evidence="3" id="KW-1003">Cell membrane</keyword>
<feature type="transmembrane region" description="Helical" evidence="7">
    <location>
        <begin position="393"/>
        <end position="412"/>
    </location>
</feature>
<feature type="transmembrane region" description="Helical" evidence="7">
    <location>
        <begin position="99"/>
        <end position="120"/>
    </location>
</feature>
<evidence type="ECO:0000259" key="8">
    <source>
        <dbReference type="PROSITE" id="PS50850"/>
    </source>
</evidence>
<protein>
    <submittedName>
        <fullName evidence="9">MDR family MFS transporter</fullName>
    </submittedName>
</protein>
<feature type="transmembrane region" description="Helical" evidence="7">
    <location>
        <begin position="327"/>
        <end position="345"/>
    </location>
</feature>
<feature type="transmembrane region" description="Helical" evidence="7">
    <location>
        <begin position="132"/>
        <end position="156"/>
    </location>
</feature>
<feature type="transmembrane region" description="Helical" evidence="7">
    <location>
        <begin position="74"/>
        <end position="93"/>
    </location>
</feature>
<accession>A0ABW1UXH5</accession>
<sequence length="458" mass="49660">MSKETKLSLWIVTIGSFFGVLSSTLMSTALPSIMTTFGITASSGQWLTNGYIMVNAIMIPTSAFLMKRFSFRKLYLLFSIIFLLGTIFGAFAQQYVLLIIGRMIQAIGAGVMMPLVNVLAMSEASKKSRGAIMGIIGLAFNFAPVVGPTLSGFILSEFSWRFLFIFVIPFTAINIILAIMYLPGLSKKQDVSFNTLGLILSSFGLLFLLFGLSNIGTTKSLSFNVVGSIIIGLIILLIFVLTQTKAHSPFINLKVFGRQQYDVATIINMLLMITMYGNTIIIPLLVQNVMHYSALVSGLVILPGATSTAILSPISGRLYDRFGIKRLVVIGLSIDVIGTTMQSFVTKDTSILMVTFGQFVRQLGLVLVLIPIQTHALSSVPNMMISDAVAMFNTLRQVAASVGTAILVGIISVTENLTPGHHLVGELSGIKVGFVVSIGMILLCLVMTIWLKSDNEFE</sequence>
<keyword evidence="6 7" id="KW-0472">Membrane</keyword>
<feature type="transmembrane region" description="Helical" evidence="7">
    <location>
        <begin position="292"/>
        <end position="315"/>
    </location>
</feature>
<feature type="transmembrane region" description="Helical" evidence="7">
    <location>
        <begin position="221"/>
        <end position="242"/>
    </location>
</feature>
<dbReference type="PANTHER" id="PTHR42718">
    <property type="entry name" value="MAJOR FACILITATOR SUPERFAMILY MULTIDRUG TRANSPORTER MFSC"/>
    <property type="match status" value="1"/>
</dbReference>
<evidence type="ECO:0000256" key="1">
    <source>
        <dbReference type="ARBA" id="ARBA00004651"/>
    </source>
</evidence>
<keyword evidence="2" id="KW-0813">Transport</keyword>
<dbReference type="InterPro" id="IPR020846">
    <property type="entry name" value="MFS_dom"/>
</dbReference>
<dbReference type="Gene3D" id="1.20.1720.10">
    <property type="entry name" value="Multidrug resistance protein D"/>
    <property type="match status" value="1"/>
</dbReference>
<dbReference type="InterPro" id="IPR036259">
    <property type="entry name" value="MFS_trans_sf"/>
</dbReference>
<dbReference type="PANTHER" id="PTHR42718:SF24">
    <property type="entry name" value="MAJOR FACILITATOR SUPERFAMILY (MFS) PROFILE DOMAIN-CONTAINING PROTEIN"/>
    <property type="match status" value="1"/>
</dbReference>
<feature type="transmembrane region" description="Helical" evidence="7">
    <location>
        <begin position="162"/>
        <end position="183"/>
    </location>
</feature>
<keyword evidence="10" id="KW-1185">Reference proteome</keyword>
<evidence type="ECO:0000256" key="3">
    <source>
        <dbReference type="ARBA" id="ARBA00022475"/>
    </source>
</evidence>
<organism evidence="9 10">
    <name type="scientific">Companilactobacillus baiquanensis</name>
    <dbReference type="NCBI Taxonomy" id="2486005"/>
    <lineage>
        <taxon>Bacteria</taxon>
        <taxon>Bacillati</taxon>
        <taxon>Bacillota</taxon>
        <taxon>Bacilli</taxon>
        <taxon>Lactobacillales</taxon>
        <taxon>Lactobacillaceae</taxon>
        <taxon>Companilactobacillus</taxon>
    </lineage>
</organism>
<dbReference type="Proteomes" id="UP001596186">
    <property type="component" value="Unassembled WGS sequence"/>
</dbReference>
<comment type="subcellular location">
    <subcellularLocation>
        <location evidence="1">Cell membrane</location>
        <topology evidence="1">Multi-pass membrane protein</topology>
    </subcellularLocation>
</comment>
<keyword evidence="5 7" id="KW-1133">Transmembrane helix</keyword>
<feature type="domain" description="Major facilitator superfamily (MFS) profile" evidence="8">
    <location>
        <begin position="8"/>
        <end position="456"/>
    </location>
</feature>
<dbReference type="PRINTS" id="PR01036">
    <property type="entry name" value="TCRTETB"/>
</dbReference>
<feature type="transmembrane region" description="Helical" evidence="7">
    <location>
        <begin position="432"/>
        <end position="451"/>
    </location>
</feature>
<evidence type="ECO:0000256" key="7">
    <source>
        <dbReference type="SAM" id="Phobius"/>
    </source>
</evidence>
<evidence type="ECO:0000313" key="9">
    <source>
        <dbReference type="EMBL" id="MFC6324158.1"/>
    </source>
</evidence>
<evidence type="ECO:0000313" key="10">
    <source>
        <dbReference type="Proteomes" id="UP001596186"/>
    </source>
</evidence>
<comment type="caution">
    <text evidence="9">The sequence shown here is derived from an EMBL/GenBank/DDBJ whole genome shotgun (WGS) entry which is preliminary data.</text>
</comment>
<dbReference type="NCBIfam" id="TIGR00711">
    <property type="entry name" value="efflux_EmrB"/>
    <property type="match status" value="1"/>
</dbReference>
<dbReference type="EMBL" id="JBHSSN010000015">
    <property type="protein sequence ID" value="MFC6324158.1"/>
    <property type="molecule type" value="Genomic_DNA"/>
</dbReference>
<feature type="transmembrane region" description="Helical" evidence="7">
    <location>
        <begin position="351"/>
        <end position="372"/>
    </location>
</feature>
<keyword evidence="4 7" id="KW-0812">Transmembrane</keyword>
<evidence type="ECO:0000256" key="6">
    <source>
        <dbReference type="ARBA" id="ARBA00023136"/>
    </source>
</evidence>
<dbReference type="Gene3D" id="1.20.1250.20">
    <property type="entry name" value="MFS general substrate transporter like domains"/>
    <property type="match status" value="1"/>
</dbReference>
<feature type="transmembrane region" description="Helical" evidence="7">
    <location>
        <begin position="46"/>
        <end position="65"/>
    </location>
</feature>